<gene>
    <name evidence="2" type="ORF">ENT08_00900</name>
</gene>
<organism evidence="2">
    <name type="scientific">Desulfobacca acetoxidans</name>
    <dbReference type="NCBI Taxonomy" id="60893"/>
    <lineage>
        <taxon>Bacteria</taxon>
        <taxon>Pseudomonadati</taxon>
        <taxon>Thermodesulfobacteriota</taxon>
        <taxon>Desulfobaccia</taxon>
        <taxon>Desulfobaccales</taxon>
        <taxon>Desulfobaccaceae</taxon>
        <taxon>Desulfobacca</taxon>
    </lineage>
</organism>
<dbReference type="InterPro" id="IPR011856">
    <property type="entry name" value="tRNA_endonuc-like_dom_sf"/>
</dbReference>
<feature type="domain" description="DUF5655" evidence="1">
    <location>
        <begin position="188"/>
        <end position="300"/>
    </location>
</feature>
<dbReference type="Pfam" id="PF18899">
    <property type="entry name" value="DUF5655"/>
    <property type="match status" value="1"/>
</dbReference>
<reference evidence="2" key="1">
    <citation type="journal article" date="2020" name="mSystems">
        <title>Genome- and Community-Level Interaction Insights into Carbon Utilization and Element Cycling Functions of Hydrothermarchaeota in Hydrothermal Sediment.</title>
        <authorList>
            <person name="Zhou Z."/>
            <person name="Liu Y."/>
            <person name="Xu W."/>
            <person name="Pan J."/>
            <person name="Luo Z.H."/>
            <person name="Li M."/>
        </authorList>
    </citation>
    <scope>NUCLEOTIDE SEQUENCE [LARGE SCALE GENOMIC DNA]</scope>
    <source>
        <strain evidence="2">SpSt-548</strain>
    </source>
</reference>
<dbReference type="InterPro" id="IPR043714">
    <property type="entry name" value="DUF5655"/>
</dbReference>
<proteinExistence type="predicted"/>
<dbReference type="Gene3D" id="3.40.1350.10">
    <property type="match status" value="1"/>
</dbReference>
<accession>A0A7V4G6J7</accession>
<evidence type="ECO:0000259" key="1">
    <source>
        <dbReference type="Pfam" id="PF18899"/>
    </source>
</evidence>
<sequence length="302" mass="34167">MSDIKLFQINGPEVRELAGQSVAVEKSLQNLIEKHLEAFFGVRFLASEYPTGKTHGGRIDTLGLDENGCPVIIEYKRALNENVINQGLFYLDWLLDHKGEFTLLVLKRIGPEAADGIEWSSPRLMCIAGDFTRYDEHAVQQINRNIELIRYRRYGDSLVLFELINATTAQPPDVIGTPTDKGKVYKTVSDYLAQAKEDLRDRFEALKAFLLALGDDVQMKTLKFYFAFKRIKNFACVEIRPQTGTLLVYVKINPDTVTLAEGFLRDVRHIGHFGTGDLEITIDSDEALERAKPFLVQSYEAS</sequence>
<name>A0A7V4G6J7_9BACT</name>
<evidence type="ECO:0000313" key="2">
    <source>
        <dbReference type="EMBL" id="HGS04297.1"/>
    </source>
</evidence>
<dbReference type="AlphaFoldDB" id="A0A7V4G6J7"/>
<protein>
    <submittedName>
        <fullName evidence="2">DUF91 domain-containing protein</fullName>
    </submittedName>
</protein>
<comment type="caution">
    <text evidence="2">The sequence shown here is derived from an EMBL/GenBank/DDBJ whole genome shotgun (WGS) entry which is preliminary data.</text>
</comment>
<dbReference type="EMBL" id="DSXI01000053">
    <property type="protein sequence ID" value="HGS04297.1"/>
    <property type="molecule type" value="Genomic_DNA"/>
</dbReference>
<dbReference type="GO" id="GO:0003676">
    <property type="term" value="F:nucleic acid binding"/>
    <property type="evidence" value="ECO:0007669"/>
    <property type="project" value="InterPro"/>
</dbReference>